<dbReference type="SUPFAM" id="SSF88697">
    <property type="entry name" value="PUA domain-like"/>
    <property type="match status" value="1"/>
</dbReference>
<keyword evidence="2" id="KW-0158">Chromosome</keyword>
<evidence type="ECO:0000259" key="8">
    <source>
        <dbReference type="PROSITE" id="PS51015"/>
    </source>
</evidence>
<organism evidence="9 10">
    <name type="scientific">Rhynchospora pubera</name>
    <dbReference type="NCBI Taxonomy" id="906938"/>
    <lineage>
        <taxon>Eukaryota</taxon>
        <taxon>Viridiplantae</taxon>
        <taxon>Streptophyta</taxon>
        <taxon>Embryophyta</taxon>
        <taxon>Tracheophyta</taxon>
        <taxon>Spermatophyta</taxon>
        <taxon>Magnoliopsida</taxon>
        <taxon>Liliopsida</taxon>
        <taxon>Poales</taxon>
        <taxon>Cyperaceae</taxon>
        <taxon>Cyperoideae</taxon>
        <taxon>Rhynchosporeae</taxon>
        <taxon>Rhynchospora</taxon>
    </lineage>
</organism>
<dbReference type="PROSITE" id="PS51015">
    <property type="entry name" value="YDG"/>
    <property type="match status" value="1"/>
</dbReference>
<protein>
    <submittedName>
        <fullName evidence="9">Histone-lysine N-methyltransferase</fullName>
    </submittedName>
</protein>
<dbReference type="GO" id="GO:0005694">
    <property type="term" value="C:chromosome"/>
    <property type="evidence" value="ECO:0007669"/>
    <property type="project" value="UniProtKB-SubCell"/>
</dbReference>
<dbReference type="SUPFAM" id="SSF82199">
    <property type="entry name" value="SET domain"/>
    <property type="match status" value="1"/>
</dbReference>
<evidence type="ECO:0000256" key="1">
    <source>
        <dbReference type="ARBA" id="ARBA00004286"/>
    </source>
</evidence>
<gene>
    <name evidence="9" type="ORF">LUZ62_057851</name>
</gene>
<dbReference type="PANTHER" id="PTHR45660:SF87">
    <property type="entry name" value="OS08G0565700 PROTEIN"/>
    <property type="match status" value="1"/>
</dbReference>
<dbReference type="PROSITE" id="PS50867">
    <property type="entry name" value="PRE_SET"/>
    <property type="match status" value="1"/>
</dbReference>
<dbReference type="InterPro" id="IPR036987">
    <property type="entry name" value="SRA-YDG_sf"/>
</dbReference>
<dbReference type="EMBL" id="JAMFTS010000003">
    <property type="protein sequence ID" value="KAJ4773594.1"/>
    <property type="molecule type" value="Genomic_DNA"/>
</dbReference>
<feature type="compositionally biased region" description="Polar residues" evidence="5">
    <location>
        <begin position="37"/>
        <end position="54"/>
    </location>
</feature>
<dbReference type="GO" id="GO:0003690">
    <property type="term" value="F:double-stranded DNA binding"/>
    <property type="evidence" value="ECO:0007669"/>
    <property type="project" value="TreeGrafter"/>
</dbReference>
<feature type="domain" description="SET" evidence="6">
    <location>
        <begin position="506"/>
        <end position="650"/>
    </location>
</feature>
<evidence type="ECO:0000313" key="9">
    <source>
        <dbReference type="EMBL" id="KAJ4773594.1"/>
    </source>
</evidence>
<dbReference type="InterPro" id="IPR051357">
    <property type="entry name" value="H3K9_HMTase_SUVAR3-9"/>
</dbReference>
<dbReference type="SMART" id="SM00317">
    <property type="entry name" value="SET"/>
    <property type="match status" value="1"/>
</dbReference>
<dbReference type="Pfam" id="PF00856">
    <property type="entry name" value="SET"/>
    <property type="match status" value="1"/>
</dbReference>
<dbReference type="GO" id="GO:0005634">
    <property type="term" value="C:nucleus"/>
    <property type="evidence" value="ECO:0007669"/>
    <property type="project" value="UniProtKB-SubCell"/>
</dbReference>
<comment type="caution">
    <text evidence="9">The sequence shown here is derived from an EMBL/GenBank/DDBJ whole genome shotgun (WGS) entry which is preliminary data.</text>
</comment>
<dbReference type="GO" id="GO:0042054">
    <property type="term" value="F:histone methyltransferase activity"/>
    <property type="evidence" value="ECO:0007669"/>
    <property type="project" value="InterPro"/>
</dbReference>
<dbReference type="Gene3D" id="2.170.270.10">
    <property type="entry name" value="SET domain"/>
    <property type="match status" value="1"/>
</dbReference>
<keyword evidence="10" id="KW-1185">Reference proteome</keyword>
<name>A0AAV8E027_9POAL</name>
<dbReference type="Pfam" id="PF05033">
    <property type="entry name" value="Pre-SET"/>
    <property type="match status" value="1"/>
</dbReference>
<dbReference type="SMART" id="SM00466">
    <property type="entry name" value="SRA"/>
    <property type="match status" value="1"/>
</dbReference>
<keyword evidence="3 4" id="KW-0539">Nucleus</keyword>
<sequence>MASSSLKSTPLSPSTPLASSKHLSQSQKSPLQSSSSEITSPHTPNATPSQNPTFTPARILTPDLCDILSNQIAPSDTDDPAFIPFLRCAQEQLAAYKSLLVQVQNDENAPALVQATHDSPQTNRHRKSLKQPKELVRITASSQEHVSRWREVNRRARNAYESLRCYYHLQHITDPQVRETTKVKVLRSDLKAFTELHKLGPQLVPYLQADKRIVGPIPGVEIGDIFFHRAELCLLGLHGPIQAGIGYAPGVFVEENEPIAASIVASGGYEDDRELEEDVLLYTGSGGKGRNDSHVSADQSLERGNLALERSMNYRIEVRVIRGMKLEPNSGRKLYVYDGLYRVVDCRRGNGQSGCLVYQFKLLRIQGQNQLGSKTIRIAIETKAKLAENIIPSGYVSPDISGGKEAIPVLLFNDVDKNNHPMYGPMMYEYLKSPEYPFSSKVSAMKGCQCRPTCSDKCPCKERNGGTFAYDNGILLHGRPIVYECGNNCHCAATCSNRVTQRGIRYQLEVFRSRDTHWGLRSLDPIQAGTFICEFSGDVVLRDMVKQGSEFQTVLIDPRKFPMRWHHWGNLSAVFPEWKPFESPVVEEQPEYFLDVSRRNNVACYISHSEYPNAFIQFVLYSHDDVKFPRMAVFAMENIPPLRDITLDYGCSTDLDEGDNSMEGE</sequence>
<dbReference type="SMART" id="SM00468">
    <property type="entry name" value="PreSET"/>
    <property type="match status" value="1"/>
</dbReference>
<dbReference type="AlphaFoldDB" id="A0AAV8E027"/>
<dbReference type="Gene3D" id="2.30.280.10">
    <property type="entry name" value="SRA-YDG"/>
    <property type="match status" value="1"/>
</dbReference>
<proteinExistence type="predicted"/>
<dbReference type="InterPro" id="IPR001214">
    <property type="entry name" value="SET_dom"/>
</dbReference>
<dbReference type="InterPro" id="IPR003105">
    <property type="entry name" value="SRA_YDG"/>
</dbReference>
<evidence type="ECO:0000259" key="6">
    <source>
        <dbReference type="PROSITE" id="PS50280"/>
    </source>
</evidence>
<dbReference type="PANTHER" id="PTHR45660">
    <property type="entry name" value="HISTONE-LYSINE N-METHYLTRANSFERASE SETMAR"/>
    <property type="match status" value="1"/>
</dbReference>
<dbReference type="Proteomes" id="UP001140206">
    <property type="component" value="Chromosome 3"/>
</dbReference>
<comment type="subcellular location">
    <subcellularLocation>
        <location evidence="1">Chromosome</location>
    </subcellularLocation>
    <subcellularLocation>
        <location evidence="4">Nucleus</location>
    </subcellularLocation>
</comment>
<dbReference type="Pfam" id="PF02182">
    <property type="entry name" value="SAD_SRA"/>
    <property type="match status" value="1"/>
</dbReference>
<dbReference type="InterPro" id="IPR015947">
    <property type="entry name" value="PUA-like_sf"/>
</dbReference>
<accession>A0AAV8E027</accession>
<dbReference type="GO" id="GO:0008270">
    <property type="term" value="F:zinc ion binding"/>
    <property type="evidence" value="ECO:0007669"/>
    <property type="project" value="InterPro"/>
</dbReference>
<feature type="compositionally biased region" description="Low complexity" evidence="5">
    <location>
        <begin position="1"/>
        <end position="36"/>
    </location>
</feature>
<feature type="region of interest" description="Disordered" evidence="5">
    <location>
        <begin position="1"/>
        <end position="57"/>
    </location>
</feature>
<feature type="domain" description="YDG" evidence="8">
    <location>
        <begin position="215"/>
        <end position="364"/>
    </location>
</feature>
<evidence type="ECO:0000256" key="4">
    <source>
        <dbReference type="PROSITE-ProRule" id="PRU00358"/>
    </source>
</evidence>
<dbReference type="InterPro" id="IPR046341">
    <property type="entry name" value="SET_dom_sf"/>
</dbReference>
<dbReference type="InterPro" id="IPR007728">
    <property type="entry name" value="Pre-SET_dom"/>
</dbReference>
<evidence type="ECO:0000256" key="2">
    <source>
        <dbReference type="ARBA" id="ARBA00022454"/>
    </source>
</evidence>
<evidence type="ECO:0000259" key="7">
    <source>
        <dbReference type="PROSITE" id="PS50867"/>
    </source>
</evidence>
<feature type="domain" description="Pre-SET" evidence="7">
    <location>
        <begin position="446"/>
        <end position="503"/>
    </location>
</feature>
<evidence type="ECO:0000256" key="5">
    <source>
        <dbReference type="SAM" id="MobiDB-lite"/>
    </source>
</evidence>
<reference evidence="9" key="1">
    <citation type="submission" date="2022-08" db="EMBL/GenBank/DDBJ databases">
        <authorList>
            <person name="Marques A."/>
        </authorList>
    </citation>
    <scope>NUCLEOTIDE SEQUENCE</scope>
    <source>
        <strain evidence="9">RhyPub2mFocal</strain>
        <tissue evidence="9">Leaves</tissue>
    </source>
</reference>
<dbReference type="PROSITE" id="PS50280">
    <property type="entry name" value="SET"/>
    <property type="match status" value="1"/>
</dbReference>
<evidence type="ECO:0000313" key="10">
    <source>
        <dbReference type="Proteomes" id="UP001140206"/>
    </source>
</evidence>
<evidence type="ECO:0000256" key="3">
    <source>
        <dbReference type="ARBA" id="ARBA00023242"/>
    </source>
</evidence>